<reference evidence="2 3" key="1">
    <citation type="submission" date="2019-06" db="EMBL/GenBank/DDBJ databases">
        <title>Draft genome sequence of the filamentous fungus Phialemoniopsis curvata isolated from diesel fuel.</title>
        <authorList>
            <person name="Varaljay V.A."/>
            <person name="Lyon W.J."/>
            <person name="Crouch A.L."/>
            <person name="Drake C.E."/>
            <person name="Hollomon J.M."/>
            <person name="Nadeau L.J."/>
            <person name="Nunn H.S."/>
            <person name="Stevenson B.S."/>
            <person name="Bojanowski C.L."/>
            <person name="Crookes-Goodson W.J."/>
        </authorList>
    </citation>
    <scope>NUCLEOTIDE SEQUENCE [LARGE SCALE GENOMIC DNA]</scope>
    <source>
        <strain evidence="2 3">D216</strain>
    </source>
</reference>
<feature type="region of interest" description="Disordered" evidence="1">
    <location>
        <begin position="28"/>
        <end position="82"/>
    </location>
</feature>
<evidence type="ECO:0000313" key="3">
    <source>
        <dbReference type="Proteomes" id="UP000319257"/>
    </source>
</evidence>
<name>A0A507AU11_9PEZI</name>
<feature type="region of interest" description="Disordered" evidence="1">
    <location>
        <begin position="204"/>
        <end position="283"/>
    </location>
</feature>
<proteinExistence type="predicted"/>
<feature type="compositionally biased region" description="Basic and acidic residues" evidence="1">
    <location>
        <begin position="235"/>
        <end position="276"/>
    </location>
</feature>
<gene>
    <name evidence="2" type="ORF">E0L32_008014</name>
</gene>
<feature type="compositionally biased region" description="Basic and acidic residues" evidence="1">
    <location>
        <begin position="204"/>
        <end position="223"/>
    </location>
</feature>
<dbReference type="AlphaFoldDB" id="A0A507AU11"/>
<dbReference type="EMBL" id="SKBQ01000051">
    <property type="protein sequence ID" value="TPX10977.1"/>
    <property type="molecule type" value="Genomic_DNA"/>
</dbReference>
<evidence type="ECO:0000313" key="2">
    <source>
        <dbReference type="EMBL" id="TPX10977.1"/>
    </source>
</evidence>
<comment type="caution">
    <text evidence="2">The sequence shown here is derived from an EMBL/GenBank/DDBJ whole genome shotgun (WGS) entry which is preliminary data.</text>
</comment>
<dbReference type="Proteomes" id="UP000319257">
    <property type="component" value="Unassembled WGS sequence"/>
</dbReference>
<dbReference type="InParanoid" id="A0A507AU11"/>
<evidence type="ECO:0000256" key="1">
    <source>
        <dbReference type="SAM" id="MobiDB-lite"/>
    </source>
</evidence>
<feature type="compositionally biased region" description="Low complexity" evidence="1">
    <location>
        <begin position="55"/>
        <end position="73"/>
    </location>
</feature>
<dbReference type="RefSeq" id="XP_030992688.1">
    <property type="nucleotide sequence ID" value="XM_031142822.1"/>
</dbReference>
<keyword evidence="3" id="KW-1185">Reference proteome</keyword>
<organism evidence="2 3">
    <name type="scientific">Thyridium curvatum</name>
    <dbReference type="NCBI Taxonomy" id="1093900"/>
    <lineage>
        <taxon>Eukaryota</taxon>
        <taxon>Fungi</taxon>
        <taxon>Dikarya</taxon>
        <taxon>Ascomycota</taxon>
        <taxon>Pezizomycotina</taxon>
        <taxon>Sordariomycetes</taxon>
        <taxon>Sordariomycetidae</taxon>
        <taxon>Thyridiales</taxon>
        <taxon>Thyridiaceae</taxon>
        <taxon>Thyridium</taxon>
    </lineage>
</organism>
<protein>
    <submittedName>
        <fullName evidence="2">Uncharacterized protein</fullName>
    </submittedName>
</protein>
<dbReference type="OrthoDB" id="409136at2759"/>
<dbReference type="GeneID" id="41975461"/>
<sequence length="283" mass="32081">MAYQGQHWPTEQDHLVYGVGTWPRSIPYQSSLHEDDTDSQGTSTTGYEHADGSQHPHQSSAASSWTTGSGTASNHDGSTSTETDIVWSMPSLSYTAGTSIGSDPPLMPVPLQAQPQLPQAPGPAVLYCEIPECPWYFDAKDDWMSHIIHDHYGGNCPPQCSCPICNKQFDASRTPGSDANANFVRRLEHISKHLVKGDAWEARYEDHETRDHPVRLAGDDTMRPRFHPADYTSPKQEKRHDAENSRRVDQRKEDHRRRKESDKRDKGDKKDKEKKDRKDKKRH</sequence>
<accession>A0A507AU11</accession>